<keyword evidence="5" id="KW-0489">Methyltransferase</keyword>
<dbReference type="SMART" id="SM01018">
    <property type="entry name" value="B12-binding_2"/>
    <property type="match status" value="1"/>
</dbReference>
<evidence type="ECO:0000313" key="6">
    <source>
        <dbReference type="Proteomes" id="UP000323521"/>
    </source>
</evidence>
<feature type="domain" description="B12-binding" evidence="3">
    <location>
        <begin position="86"/>
        <end position="211"/>
    </location>
</feature>
<dbReference type="PROSITE" id="PS51337">
    <property type="entry name" value="B12_BINDING_NTER"/>
    <property type="match status" value="1"/>
</dbReference>
<dbReference type="Pfam" id="PF02310">
    <property type="entry name" value="B12-binding"/>
    <property type="match status" value="1"/>
</dbReference>
<dbReference type="PANTHER" id="PTHR45833:SF1">
    <property type="entry name" value="METHIONINE SYNTHASE"/>
    <property type="match status" value="1"/>
</dbReference>
<organism evidence="5 6">
    <name type="scientific">Formimonas warabiya</name>
    <dbReference type="NCBI Taxonomy" id="1761012"/>
    <lineage>
        <taxon>Bacteria</taxon>
        <taxon>Bacillati</taxon>
        <taxon>Bacillota</taxon>
        <taxon>Clostridia</taxon>
        <taxon>Eubacteriales</taxon>
        <taxon>Peptococcaceae</taxon>
        <taxon>Candidatus Formimonas</taxon>
    </lineage>
</organism>
<dbReference type="Proteomes" id="UP000323521">
    <property type="component" value="Chromosome"/>
</dbReference>
<dbReference type="GO" id="GO:0050667">
    <property type="term" value="P:homocysteine metabolic process"/>
    <property type="evidence" value="ECO:0007669"/>
    <property type="project" value="TreeGrafter"/>
</dbReference>
<dbReference type="GO" id="GO:0005829">
    <property type="term" value="C:cytosol"/>
    <property type="evidence" value="ECO:0007669"/>
    <property type="project" value="TreeGrafter"/>
</dbReference>
<evidence type="ECO:0000259" key="3">
    <source>
        <dbReference type="PROSITE" id="PS51332"/>
    </source>
</evidence>
<dbReference type="PANTHER" id="PTHR45833">
    <property type="entry name" value="METHIONINE SYNTHASE"/>
    <property type="match status" value="1"/>
</dbReference>
<evidence type="ECO:0000259" key="4">
    <source>
        <dbReference type="PROSITE" id="PS51337"/>
    </source>
</evidence>
<dbReference type="PROSITE" id="PS51332">
    <property type="entry name" value="B12_BINDING"/>
    <property type="match status" value="1"/>
</dbReference>
<gene>
    <name evidence="5" type="ORF">DCMF_09880</name>
</gene>
<dbReference type="GO" id="GO:0008705">
    <property type="term" value="F:methionine synthase activity"/>
    <property type="evidence" value="ECO:0007669"/>
    <property type="project" value="TreeGrafter"/>
</dbReference>
<accession>A0A3G1L147</accession>
<dbReference type="Pfam" id="PF02607">
    <property type="entry name" value="B12-binding_2"/>
    <property type="match status" value="1"/>
</dbReference>
<dbReference type="EMBL" id="CP017634">
    <property type="protein sequence ID" value="ATW28506.1"/>
    <property type="molecule type" value="Genomic_DNA"/>
</dbReference>
<dbReference type="GO" id="GO:0031419">
    <property type="term" value="F:cobalamin binding"/>
    <property type="evidence" value="ECO:0007669"/>
    <property type="project" value="InterPro"/>
</dbReference>
<dbReference type="GO" id="GO:0046872">
    <property type="term" value="F:metal ion binding"/>
    <property type="evidence" value="ECO:0007669"/>
    <property type="project" value="UniProtKB-KW"/>
</dbReference>
<evidence type="ECO:0000256" key="2">
    <source>
        <dbReference type="ARBA" id="ARBA00023285"/>
    </source>
</evidence>
<keyword evidence="5" id="KW-0808">Transferase</keyword>
<evidence type="ECO:0000256" key="1">
    <source>
        <dbReference type="ARBA" id="ARBA00022723"/>
    </source>
</evidence>
<name>A0A3G1L147_FORW1</name>
<keyword evidence="2" id="KW-0170">Cobalt</keyword>
<dbReference type="GO" id="GO:0032259">
    <property type="term" value="P:methylation"/>
    <property type="evidence" value="ECO:0007669"/>
    <property type="project" value="UniProtKB-KW"/>
</dbReference>
<proteinExistence type="predicted"/>
<dbReference type="SUPFAM" id="SSF47644">
    <property type="entry name" value="Methionine synthase domain"/>
    <property type="match status" value="1"/>
</dbReference>
<dbReference type="InterPro" id="IPR003759">
    <property type="entry name" value="Cbl-bd_cap"/>
</dbReference>
<dbReference type="InterPro" id="IPR036724">
    <property type="entry name" value="Cobalamin-bd_sf"/>
</dbReference>
<feature type="domain" description="B12-binding N-terminal" evidence="4">
    <location>
        <begin position="1"/>
        <end position="86"/>
    </location>
</feature>
<keyword evidence="6" id="KW-1185">Reference proteome</keyword>
<dbReference type="InterPro" id="IPR050554">
    <property type="entry name" value="Met_Synthase/Corrinoid"/>
</dbReference>
<dbReference type="Gene3D" id="1.10.1240.10">
    <property type="entry name" value="Methionine synthase domain"/>
    <property type="match status" value="1"/>
</dbReference>
<reference evidence="5 6" key="1">
    <citation type="submission" date="2016-10" db="EMBL/GenBank/DDBJ databases">
        <title>Complete Genome Sequence of Peptococcaceae strain DCMF.</title>
        <authorList>
            <person name="Edwards R.J."/>
            <person name="Holland S.I."/>
            <person name="Deshpande N.P."/>
            <person name="Wong Y.K."/>
            <person name="Ertan H."/>
            <person name="Manefield M."/>
            <person name="Russell T.L."/>
            <person name="Lee M.J."/>
        </authorList>
    </citation>
    <scope>NUCLEOTIDE SEQUENCE [LARGE SCALE GENOMIC DNA]</scope>
    <source>
        <strain evidence="5 6">DCMF</strain>
    </source>
</reference>
<dbReference type="AlphaFoldDB" id="A0A3G1L147"/>
<dbReference type="InterPro" id="IPR006158">
    <property type="entry name" value="Cobalamin-bd"/>
</dbReference>
<dbReference type="SUPFAM" id="SSF52242">
    <property type="entry name" value="Cobalamin (vitamin B12)-binding domain"/>
    <property type="match status" value="1"/>
</dbReference>
<sequence length="211" mass="22561">MNIEELTNGLVELQGEKVTGIINDALREGINPLELVEKLQKGMVMIGEKFSRGEYFLSELIMSGEIMKEAMAIIEPKLAGVTQETKGTVVIGTVRGDIHDLGKNIVVMLLKGSGYHVIDLGVDVPEAKVVQAVQEHKPGLLGLSVLLTGCQDAMKETISAVKAAGLTDVKVLIGGNYVDEKVLEFCGADYFGKSADEAVTVADQVFGVSKK</sequence>
<dbReference type="GO" id="GO:0046653">
    <property type="term" value="P:tetrahydrofolate metabolic process"/>
    <property type="evidence" value="ECO:0007669"/>
    <property type="project" value="TreeGrafter"/>
</dbReference>
<evidence type="ECO:0000313" key="5">
    <source>
        <dbReference type="EMBL" id="ATW28506.1"/>
    </source>
</evidence>
<dbReference type="Gene3D" id="3.40.50.280">
    <property type="entry name" value="Cobalamin-binding domain"/>
    <property type="match status" value="1"/>
</dbReference>
<dbReference type="OrthoDB" id="9783599at2"/>
<dbReference type="KEGG" id="fwa:DCMF_09880"/>
<protein>
    <submittedName>
        <fullName evidence="5">5-methyltetrahydrofolate--homocysteine methyltransferase</fullName>
    </submittedName>
</protein>
<dbReference type="InterPro" id="IPR036594">
    <property type="entry name" value="Meth_synthase_dom"/>
</dbReference>
<keyword evidence="1" id="KW-0479">Metal-binding</keyword>